<accession>A0A5B8WFT1</accession>
<name>A0A5B8WFT1_9CAUD</name>
<dbReference type="EMBL" id="MN183282">
    <property type="protein sequence ID" value="QED11680.1"/>
    <property type="molecule type" value="Genomic_DNA"/>
</dbReference>
<keyword evidence="2" id="KW-1185">Reference proteome</keyword>
<dbReference type="RefSeq" id="YP_010660558.1">
    <property type="nucleotide sequence ID" value="NC_070877.1"/>
</dbReference>
<organism evidence="1 2">
    <name type="scientific">Arthrobacter phage Qui</name>
    <dbReference type="NCBI Taxonomy" id="2603260"/>
    <lineage>
        <taxon>Viruses</taxon>
        <taxon>Duplodnaviria</taxon>
        <taxon>Heunggongvirae</taxon>
        <taxon>Uroviricota</taxon>
        <taxon>Caudoviricetes</taxon>
        <taxon>Quivirus</taxon>
        <taxon>Quivirus qui</taxon>
    </lineage>
</organism>
<dbReference type="KEGG" id="vg:77936552"/>
<gene>
    <name evidence="1" type="primary">192</name>
    <name evidence="1" type="ORF">SEA_QUI_192</name>
</gene>
<evidence type="ECO:0000313" key="1">
    <source>
        <dbReference type="EMBL" id="QED11680.1"/>
    </source>
</evidence>
<protein>
    <submittedName>
        <fullName evidence="1">Uncharacterized protein</fullName>
    </submittedName>
</protein>
<dbReference type="GeneID" id="77936552"/>
<sequence>MDHEEPSYMMFAKANVRDGLDSSPTIVRELLTRIEHLEKLYS</sequence>
<dbReference type="Proteomes" id="UP000321915">
    <property type="component" value="Segment"/>
</dbReference>
<evidence type="ECO:0000313" key="2">
    <source>
        <dbReference type="Proteomes" id="UP000321915"/>
    </source>
</evidence>
<reference evidence="1 2" key="1">
    <citation type="submission" date="2019-07" db="EMBL/GenBank/DDBJ databases">
        <authorList>
            <person name="Abdullah A."/>
            <person name="Lima G.C."/>
            <person name="Cuneo C.K."/>
            <person name="Ennest D.C."/>
            <person name="Fritz K.J."/>
            <person name="Johnson B.T."/>
            <person name="Larson S.M."/>
            <person name="Lemunyete M.N."/>
            <person name="Murray M.B."/>
            <person name="Osmond D.E."/>
            <person name="Patras K.A."/>
            <person name="Ransibrahmanakul S."/>
            <person name="Simpson K.A."/>
            <person name="Thull B.S."/>
            <person name="Wetzel S."/>
            <person name="Bonilla J.A."/>
            <person name="Klyczek K."/>
            <person name="Garlena R.A."/>
            <person name="Russell D.A."/>
            <person name="Pope W.H."/>
            <person name="Jacobs-Sera D."/>
            <person name="Hatfull G.F."/>
        </authorList>
    </citation>
    <scope>NUCLEOTIDE SEQUENCE [LARGE SCALE GENOMIC DNA]</scope>
</reference>
<proteinExistence type="predicted"/>